<gene>
    <name evidence="1" type="ORF">SAMN05444407_101228</name>
</gene>
<accession>A0A1M6VIR6</accession>
<dbReference type="Proteomes" id="UP000184069">
    <property type="component" value="Unassembled WGS sequence"/>
</dbReference>
<sequence>MKKSMNQKKKLTKREMKAINGAGPICPLVFSCFDRNTGEEQYGVYGIQDGPCC</sequence>
<name>A0A1M6VIR6_9FLAO</name>
<evidence type="ECO:0000313" key="2">
    <source>
        <dbReference type="Proteomes" id="UP000184069"/>
    </source>
</evidence>
<dbReference type="EMBL" id="FRBM01000001">
    <property type="protein sequence ID" value="SHK81251.1"/>
    <property type="molecule type" value="Genomic_DNA"/>
</dbReference>
<proteinExistence type="predicted"/>
<evidence type="ECO:0000313" key="1">
    <source>
        <dbReference type="EMBL" id="SHK81251.1"/>
    </source>
</evidence>
<dbReference type="PROSITE" id="PS51257">
    <property type="entry name" value="PROKAR_LIPOPROTEIN"/>
    <property type="match status" value="1"/>
</dbReference>
<protein>
    <recommendedName>
        <fullName evidence="3">Bacteriocin-type signal sequence-containing protein</fullName>
    </recommendedName>
</protein>
<dbReference type="STRING" id="1423959.SAMN05444407_101228"/>
<evidence type="ECO:0008006" key="3">
    <source>
        <dbReference type="Google" id="ProtNLM"/>
    </source>
</evidence>
<organism evidence="1 2">
    <name type="scientific">Chryseobacterium contaminans</name>
    <dbReference type="NCBI Taxonomy" id="1423959"/>
    <lineage>
        <taxon>Bacteria</taxon>
        <taxon>Pseudomonadati</taxon>
        <taxon>Bacteroidota</taxon>
        <taxon>Flavobacteriia</taxon>
        <taxon>Flavobacteriales</taxon>
        <taxon>Weeksellaceae</taxon>
        <taxon>Chryseobacterium group</taxon>
        <taxon>Chryseobacterium</taxon>
    </lineage>
</organism>
<dbReference type="RefSeq" id="WP_165601944.1">
    <property type="nucleotide sequence ID" value="NZ_FRBM01000001.1"/>
</dbReference>
<reference evidence="1 2" key="1">
    <citation type="submission" date="2016-11" db="EMBL/GenBank/DDBJ databases">
        <authorList>
            <person name="Jaros S."/>
            <person name="Januszkiewicz K."/>
            <person name="Wedrychowicz H."/>
        </authorList>
    </citation>
    <scope>NUCLEOTIDE SEQUENCE [LARGE SCALE GENOMIC DNA]</scope>
    <source>
        <strain evidence="1 2">DSM 27621</strain>
    </source>
</reference>
<dbReference type="AlphaFoldDB" id="A0A1M6VIR6"/>